<keyword evidence="1" id="KW-0808">Transferase</keyword>
<dbReference type="Proteomes" id="UP001596044">
    <property type="component" value="Unassembled WGS sequence"/>
</dbReference>
<reference evidence="4" key="1">
    <citation type="journal article" date="2019" name="Int. J. Syst. Evol. Microbiol.">
        <title>The Global Catalogue of Microorganisms (GCM) 10K type strain sequencing project: providing services to taxonomists for standard genome sequencing and annotation.</title>
        <authorList>
            <consortium name="The Broad Institute Genomics Platform"/>
            <consortium name="The Broad Institute Genome Sequencing Center for Infectious Disease"/>
            <person name="Wu L."/>
            <person name="Ma J."/>
        </authorList>
    </citation>
    <scope>NUCLEOTIDE SEQUENCE [LARGE SCALE GENOMIC DNA]</scope>
    <source>
        <strain evidence="4">KACC 11904</strain>
    </source>
</reference>
<dbReference type="InterPro" id="IPR050267">
    <property type="entry name" value="Anti-sigma-factor_SerPK"/>
</dbReference>
<evidence type="ECO:0000313" key="4">
    <source>
        <dbReference type="Proteomes" id="UP001596044"/>
    </source>
</evidence>
<dbReference type="InterPro" id="IPR036890">
    <property type="entry name" value="HATPase_C_sf"/>
</dbReference>
<keyword evidence="4" id="KW-1185">Reference proteome</keyword>
<keyword evidence="1" id="KW-0418">Kinase</keyword>
<protein>
    <submittedName>
        <fullName evidence="3">ATP-binding protein</fullName>
    </submittedName>
</protein>
<dbReference type="Pfam" id="PF13581">
    <property type="entry name" value="HATPase_c_2"/>
    <property type="match status" value="1"/>
</dbReference>
<sequence>MSKETIVLSNDLKELERLSVFLRSLSAAMNIDDQTLNLLNLVCDELVTNIIMYGYPLEERRMHTIRIDIGMVADGWGLQITDWGVAFNPLSKADPRLDLGVEERQIGGLGIHFVRRVMDGMRYERVGSENVLTMTKRRVKEEGIS</sequence>
<dbReference type="PANTHER" id="PTHR35526:SF6">
    <property type="entry name" value="SLR1861 PROTEIN"/>
    <property type="match status" value="1"/>
</dbReference>
<dbReference type="Gene3D" id="3.30.565.10">
    <property type="entry name" value="Histidine kinase-like ATPase, C-terminal domain"/>
    <property type="match status" value="1"/>
</dbReference>
<dbReference type="PANTHER" id="PTHR35526">
    <property type="entry name" value="ANTI-SIGMA-F FACTOR RSBW-RELATED"/>
    <property type="match status" value="1"/>
</dbReference>
<keyword evidence="3" id="KW-0547">Nucleotide-binding</keyword>
<keyword evidence="3" id="KW-0067">ATP-binding</keyword>
<evidence type="ECO:0000256" key="1">
    <source>
        <dbReference type="ARBA" id="ARBA00022527"/>
    </source>
</evidence>
<name>A0ABW0K8X3_9BACL</name>
<keyword evidence="1" id="KW-0723">Serine/threonine-protein kinase</keyword>
<comment type="caution">
    <text evidence="3">The sequence shown here is derived from an EMBL/GenBank/DDBJ whole genome shotgun (WGS) entry which is preliminary data.</text>
</comment>
<evidence type="ECO:0000313" key="3">
    <source>
        <dbReference type="EMBL" id="MFC5449774.1"/>
    </source>
</evidence>
<dbReference type="InterPro" id="IPR003594">
    <property type="entry name" value="HATPase_dom"/>
</dbReference>
<dbReference type="SUPFAM" id="SSF55874">
    <property type="entry name" value="ATPase domain of HSP90 chaperone/DNA topoisomerase II/histidine kinase"/>
    <property type="match status" value="1"/>
</dbReference>
<gene>
    <name evidence="3" type="ORF">ACFPOG_16065</name>
</gene>
<proteinExistence type="predicted"/>
<dbReference type="GO" id="GO:0005524">
    <property type="term" value="F:ATP binding"/>
    <property type="evidence" value="ECO:0007669"/>
    <property type="project" value="UniProtKB-KW"/>
</dbReference>
<feature type="domain" description="Histidine kinase/HSP90-like ATPase" evidence="2">
    <location>
        <begin position="9"/>
        <end position="136"/>
    </location>
</feature>
<dbReference type="EMBL" id="JBHSMJ010000022">
    <property type="protein sequence ID" value="MFC5449774.1"/>
    <property type="molecule type" value="Genomic_DNA"/>
</dbReference>
<evidence type="ECO:0000259" key="2">
    <source>
        <dbReference type="Pfam" id="PF13581"/>
    </source>
</evidence>
<dbReference type="CDD" id="cd16936">
    <property type="entry name" value="HATPase_RsbW-like"/>
    <property type="match status" value="1"/>
</dbReference>
<accession>A0ABW0K8X3</accession>
<organism evidence="3 4">
    <name type="scientific">Paenibacillus aestuarii</name>
    <dbReference type="NCBI Taxonomy" id="516965"/>
    <lineage>
        <taxon>Bacteria</taxon>
        <taxon>Bacillati</taxon>
        <taxon>Bacillota</taxon>
        <taxon>Bacilli</taxon>
        <taxon>Bacillales</taxon>
        <taxon>Paenibacillaceae</taxon>
        <taxon>Paenibacillus</taxon>
    </lineage>
</organism>
<dbReference type="RefSeq" id="WP_270885068.1">
    <property type="nucleotide sequence ID" value="NZ_JAQFVF010000083.1"/>
</dbReference>